<dbReference type="PANTHER" id="PTHR44102:SF1">
    <property type="entry name" value="OS10G0471400 PROTEIN"/>
    <property type="match status" value="1"/>
</dbReference>
<reference evidence="3" key="1">
    <citation type="journal article" date="2016" name="Nature">
        <title>The genome of the seagrass Zostera marina reveals angiosperm adaptation to the sea.</title>
        <authorList>
            <person name="Olsen J.L."/>
            <person name="Rouze P."/>
            <person name="Verhelst B."/>
            <person name="Lin Y.-C."/>
            <person name="Bayer T."/>
            <person name="Collen J."/>
            <person name="Dattolo E."/>
            <person name="De Paoli E."/>
            <person name="Dittami S."/>
            <person name="Maumus F."/>
            <person name="Michel G."/>
            <person name="Kersting A."/>
            <person name="Lauritano C."/>
            <person name="Lohaus R."/>
            <person name="Toepel M."/>
            <person name="Tonon T."/>
            <person name="Vanneste K."/>
            <person name="Amirebrahimi M."/>
            <person name="Brakel J."/>
            <person name="Bostroem C."/>
            <person name="Chovatia M."/>
            <person name="Grimwood J."/>
            <person name="Jenkins J.W."/>
            <person name="Jueterbock A."/>
            <person name="Mraz A."/>
            <person name="Stam W.T."/>
            <person name="Tice H."/>
            <person name="Bornberg-Bauer E."/>
            <person name="Green P.J."/>
            <person name="Pearson G.A."/>
            <person name="Procaccini G."/>
            <person name="Duarte C.M."/>
            <person name="Schmutz J."/>
            <person name="Reusch T.B.H."/>
            <person name="Van de Peer Y."/>
        </authorList>
    </citation>
    <scope>NUCLEOTIDE SEQUENCE [LARGE SCALE GENOMIC DNA]</scope>
    <source>
        <strain evidence="3">cv. Finnish</strain>
    </source>
</reference>
<proteinExistence type="predicted"/>
<dbReference type="AlphaFoldDB" id="A0A0K9PAI3"/>
<dbReference type="InterPro" id="IPR019734">
    <property type="entry name" value="TPR_rpt"/>
</dbReference>
<dbReference type="Pfam" id="PF13181">
    <property type="entry name" value="TPR_8"/>
    <property type="match status" value="1"/>
</dbReference>
<dbReference type="SMART" id="SM00028">
    <property type="entry name" value="TPR"/>
    <property type="match status" value="6"/>
</dbReference>
<dbReference type="OMA" id="QKMMKCI"/>
<dbReference type="PANTHER" id="PTHR44102">
    <property type="entry name" value="PROTEIN NPG1"/>
    <property type="match status" value="1"/>
</dbReference>
<keyword evidence="1" id="KW-0802">TPR repeat</keyword>
<comment type="caution">
    <text evidence="2">The sequence shown here is derived from an EMBL/GenBank/DDBJ whole genome shotgun (WGS) entry which is preliminary data.</text>
</comment>
<feature type="repeat" description="TPR" evidence="1">
    <location>
        <begin position="594"/>
        <end position="627"/>
    </location>
</feature>
<dbReference type="SUPFAM" id="SSF48452">
    <property type="entry name" value="TPR-like"/>
    <property type="match status" value="2"/>
</dbReference>
<dbReference type="Gene3D" id="1.25.40.10">
    <property type="entry name" value="Tetratricopeptide repeat domain"/>
    <property type="match status" value="2"/>
</dbReference>
<organism evidence="2 3">
    <name type="scientific">Zostera marina</name>
    <name type="common">Eelgrass</name>
    <dbReference type="NCBI Taxonomy" id="29655"/>
    <lineage>
        <taxon>Eukaryota</taxon>
        <taxon>Viridiplantae</taxon>
        <taxon>Streptophyta</taxon>
        <taxon>Embryophyta</taxon>
        <taxon>Tracheophyta</taxon>
        <taxon>Spermatophyta</taxon>
        <taxon>Magnoliopsida</taxon>
        <taxon>Liliopsida</taxon>
        <taxon>Zosteraceae</taxon>
        <taxon>Zostera</taxon>
    </lineage>
</organism>
<evidence type="ECO:0000313" key="2">
    <source>
        <dbReference type="EMBL" id="KMZ65247.1"/>
    </source>
</evidence>
<evidence type="ECO:0000256" key="1">
    <source>
        <dbReference type="PROSITE-ProRule" id="PRU00339"/>
    </source>
</evidence>
<dbReference type="OrthoDB" id="29013at2759"/>
<accession>A0A0K9PAI3</accession>
<dbReference type="PROSITE" id="PS50005">
    <property type="entry name" value="TPR"/>
    <property type="match status" value="1"/>
</dbReference>
<name>A0A0K9PAI3_ZOSMR</name>
<dbReference type="Proteomes" id="UP000036987">
    <property type="component" value="Unassembled WGS sequence"/>
</dbReference>
<dbReference type="InterPro" id="IPR011990">
    <property type="entry name" value="TPR-like_helical_dom_sf"/>
</dbReference>
<sequence length="716" mass="80270">MKCLCSGENIKTEYDVVRSSNSINSSQNGEGENNKLDTGNIEEAESSLREGGCLNYEEARALLGRLEYQRGNIEAALRVFDGIDFSVVIPKIKASIARKSIPRKYSSKTSNNYTPMSMHAISLLFEAIFLKAKSLEKLGRFKEAAKSCSSILDTVESALPDGLPENFGMDSKLQEMIERAIELLPELWKLNGLFKETISAYRKALLYRWNLDSDTIIRIHKDFAVFLLYSGGGDASPPNLRFQLEGSYIPRSNTEEAILLLMILLRKFAVDNSKWDPSVIDHLIFALSVSGDLGTLAKQIESLLPRVMDRYEKCYALALCYFGKGDSVISLDLLRKITTAKEKPMTHLKALLLASKICEQKNAEEGVVYARRALDVSKYGCDQIEIVIRFLLGISLSGATRSSPSSNSIRFLKQVESLKELEVAETLTKNNVDVNIIYHLALENADKRILDVALHYAKLSLKLECGSDLRSWILLARIFSAQKRFDDAEISIDAALEQTGRWQQGKLLRLKAKIQILRGMLRNAIETYTRILALLQLKAKSSGIGVLLKGDEDYDRILETETWHALAILYIRMSRWNDAEVCLSKSKAIDPFSASWWHTKGKLYESKGMPKEALQAYDTSLEIEDTHVPSLISSAVILNQLGDQHQTNFAIIRGFLTDALRIDRTNHEAWYHLGLLHKFAASTSNGGGIWSTLEAAECFQASALLQETAPIEDFRL</sequence>
<gene>
    <name evidence="2" type="ORF">ZOSMA_32G00310</name>
</gene>
<dbReference type="EMBL" id="LFYR01001054">
    <property type="protein sequence ID" value="KMZ65247.1"/>
    <property type="molecule type" value="Genomic_DNA"/>
</dbReference>
<dbReference type="STRING" id="29655.A0A0K9PAI3"/>
<keyword evidence="3" id="KW-1185">Reference proteome</keyword>
<protein>
    <submittedName>
        <fullName evidence="2">Tetratricopeptide repeat protein 7B</fullName>
    </submittedName>
</protein>
<dbReference type="InterPro" id="IPR043376">
    <property type="entry name" value="NPG1-like"/>
</dbReference>
<evidence type="ECO:0000313" key="3">
    <source>
        <dbReference type="Proteomes" id="UP000036987"/>
    </source>
</evidence>